<name>A0A1G2IVR8_9BACT</name>
<feature type="region of interest" description="Disordered" evidence="1">
    <location>
        <begin position="99"/>
        <end position="140"/>
    </location>
</feature>
<feature type="compositionally biased region" description="Polar residues" evidence="1">
    <location>
        <begin position="131"/>
        <end position="140"/>
    </location>
</feature>
<protein>
    <recommendedName>
        <fullName evidence="4">Core-binding (CB) domain-containing protein</fullName>
    </recommendedName>
</protein>
<evidence type="ECO:0000256" key="1">
    <source>
        <dbReference type="SAM" id="MobiDB-lite"/>
    </source>
</evidence>
<dbReference type="AlphaFoldDB" id="A0A1G2IVR8"/>
<feature type="compositionally biased region" description="Basic and acidic residues" evidence="1">
    <location>
        <begin position="120"/>
        <end position="130"/>
    </location>
</feature>
<evidence type="ECO:0008006" key="4">
    <source>
        <dbReference type="Google" id="ProtNLM"/>
    </source>
</evidence>
<organism evidence="2 3">
    <name type="scientific">Candidatus Staskawiczbacteria bacterium RIFOXYB1_FULL_37_44</name>
    <dbReference type="NCBI Taxonomy" id="1802223"/>
    <lineage>
        <taxon>Bacteria</taxon>
        <taxon>Candidatus Staskawicziibacteriota</taxon>
    </lineage>
</organism>
<evidence type="ECO:0000313" key="3">
    <source>
        <dbReference type="Proteomes" id="UP000178650"/>
    </source>
</evidence>
<dbReference type="Proteomes" id="UP000178650">
    <property type="component" value="Unassembled WGS sequence"/>
</dbReference>
<comment type="caution">
    <text evidence="2">The sequence shown here is derived from an EMBL/GenBank/DDBJ whole genome shotgun (WGS) entry which is preliminary data.</text>
</comment>
<evidence type="ECO:0000313" key="2">
    <source>
        <dbReference type="EMBL" id="OGZ78772.1"/>
    </source>
</evidence>
<gene>
    <name evidence="2" type="ORF">A2358_00605</name>
</gene>
<accession>A0A1G2IVR8</accession>
<sequence>MEKFNNLYTFVEFAKGNRKYPENTANNLKSALKIFEKILTDDELESVSLIENRIDEIFLNVVTNNKNKSIGSLNTYKARVLKVINDYKRYGQNPSKIQGWVPRLRQGSGGQRKNSTPLLNKKDKQDKDLSELSSPTHNPVNNVHKIELALDSPDSMAILQIPKNITASEAEILKLIIDSLLKK</sequence>
<dbReference type="EMBL" id="MHPJ01000014">
    <property type="protein sequence ID" value="OGZ78772.1"/>
    <property type="molecule type" value="Genomic_DNA"/>
</dbReference>
<reference evidence="2 3" key="1">
    <citation type="journal article" date="2016" name="Nat. Commun.">
        <title>Thousands of microbial genomes shed light on interconnected biogeochemical processes in an aquifer system.</title>
        <authorList>
            <person name="Anantharaman K."/>
            <person name="Brown C.T."/>
            <person name="Hug L.A."/>
            <person name="Sharon I."/>
            <person name="Castelle C.J."/>
            <person name="Probst A.J."/>
            <person name="Thomas B.C."/>
            <person name="Singh A."/>
            <person name="Wilkins M.J."/>
            <person name="Karaoz U."/>
            <person name="Brodie E.L."/>
            <person name="Williams K.H."/>
            <person name="Hubbard S.S."/>
            <person name="Banfield J.F."/>
        </authorList>
    </citation>
    <scope>NUCLEOTIDE SEQUENCE [LARGE SCALE GENOMIC DNA]</scope>
</reference>
<proteinExistence type="predicted"/>